<name>A0A194PGI6_PAPXU</name>
<organism evidence="5 6">
    <name type="scientific">Papilio xuthus</name>
    <name type="common">Asian swallowtail butterfly</name>
    <dbReference type="NCBI Taxonomy" id="66420"/>
    <lineage>
        <taxon>Eukaryota</taxon>
        <taxon>Metazoa</taxon>
        <taxon>Ecdysozoa</taxon>
        <taxon>Arthropoda</taxon>
        <taxon>Hexapoda</taxon>
        <taxon>Insecta</taxon>
        <taxon>Pterygota</taxon>
        <taxon>Neoptera</taxon>
        <taxon>Endopterygota</taxon>
        <taxon>Lepidoptera</taxon>
        <taxon>Glossata</taxon>
        <taxon>Ditrysia</taxon>
        <taxon>Papilionoidea</taxon>
        <taxon>Papilionidae</taxon>
        <taxon>Papilioninae</taxon>
        <taxon>Papilio</taxon>
    </lineage>
</organism>
<evidence type="ECO:0000313" key="6">
    <source>
        <dbReference type="Proteomes" id="UP000053268"/>
    </source>
</evidence>
<evidence type="ECO:0000313" key="5">
    <source>
        <dbReference type="EMBL" id="KPI92143.1"/>
    </source>
</evidence>
<dbReference type="SUPFAM" id="SSF53474">
    <property type="entry name" value="alpha/beta-Hydrolases"/>
    <property type="match status" value="2"/>
</dbReference>
<evidence type="ECO:0000256" key="2">
    <source>
        <dbReference type="SAM" id="MobiDB-lite"/>
    </source>
</evidence>
<dbReference type="Pfam" id="PF00135">
    <property type="entry name" value="COesterase"/>
    <property type="match status" value="2"/>
</dbReference>
<feature type="domain" description="Carboxylesterase type B" evidence="4">
    <location>
        <begin position="39"/>
        <end position="530"/>
    </location>
</feature>
<dbReference type="EMBL" id="KQ459604">
    <property type="protein sequence ID" value="KPI92143.1"/>
    <property type="molecule type" value="Genomic_DNA"/>
</dbReference>
<evidence type="ECO:0000256" key="3">
    <source>
        <dbReference type="SAM" id="SignalP"/>
    </source>
</evidence>
<dbReference type="AlphaFoldDB" id="A0A194PGI6"/>
<reference evidence="5 6" key="1">
    <citation type="journal article" date="2015" name="Nat. Commun.">
        <title>Outbred genome sequencing and CRISPR/Cas9 gene editing in butterflies.</title>
        <authorList>
            <person name="Li X."/>
            <person name="Fan D."/>
            <person name="Zhang W."/>
            <person name="Liu G."/>
            <person name="Zhang L."/>
            <person name="Zhao L."/>
            <person name="Fang X."/>
            <person name="Chen L."/>
            <person name="Dong Y."/>
            <person name="Chen Y."/>
            <person name="Ding Y."/>
            <person name="Zhao R."/>
            <person name="Feng M."/>
            <person name="Zhu Y."/>
            <person name="Feng Y."/>
            <person name="Jiang X."/>
            <person name="Zhu D."/>
            <person name="Xiang H."/>
            <person name="Feng X."/>
            <person name="Li S."/>
            <person name="Wang J."/>
            <person name="Zhang G."/>
            <person name="Kronforst M.R."/>
            <person name="Wang W."/>
        </authorList>
    </citation>
    <scope>NUCLEOTIDE SEQUENCE [LARGE SCALE GENOMIC DNA]</scope>
    <source>
        <strain evidence="5">Ya'a_city_454_Px</strain>
        <tissue evidence="5">Whole body</tissue>
    </source>
</reference>
<dbReference type="InterPro" id="IPR029058">
    <property type="entry name" value="AB_hydrolase_fold"/>
</dbReference>
<evidence type="ECO:0000259" key="4">
    <source>
        <dbReference type="Pfam" id="PF00135"/>
    </source>
</evidence>
<feature type="chain" id="PRO_5008263226" evidence="3">
    <location>
        <begin position="19"/>
        <end position="1088"/>
    </location>
</feature>
<dbReference type="STRING" id="66420.A0A194PGI6"/>
<dbReference type="InterPro" id="IPR050309">
    <property type="entry name" value="Type-B_Carboxylest/Lipase"/>
</dbReference>
<feature type="region of interest" description="Disordered" evidence="2">
    <location>
        <begin position="24"/>
        <end position="43"/>
    </location>
</feature>
<sequence length="1088" mass="122472">MKTIKLLTIILTIKLTYAEETTEEIPYTESSGNDNQNTEQIILTKSGPVKGYVQKETPNIRRFYDIPYGSFSDNNPFEEPSPAQKWERVHDETEHRSRCPQIEHLNRLAGNFHCLTLSIMTPITTTEELRGVLFHIHDGSFNIGSGNPKVYGPEYIVPKGIILVLPNYRLGALGFLCSQNDSVPGNAALKDLTMALKWIKDNIEAFGGDPSNIVVSGEGGGGALAGYLALSPVSRDYVSKVIVESGFVLSHWALERDPDATLKILIQNLPNVGVVTTKNFRVESSNIGILVTAAKDIKFAPCIENGNRSFITETPFNMLNNLKTNMTYMIGTTNHAGLQEALDHTKESLSKLNENFSVILPDDLNFEENDIKRSEIGNRLRKQYFGKNNVTLNNIEELSLCYTDASYLGPMIRAARHLASSGASVYFYEFAFVGYLNQRNIDESIDDIKISTSVKIRGASRGDIVKYIFCQEGHIPVDGSKEKQMIDLVTDLWISFIQSGKPKTEGIEWRPFEKTTETNENWLLIDTQVKPLKGLHVDRLTLWNEIYETYFVEHNRGEIMIVKEWVVLFMVSKCLGEKRPHRDVMTIHGQVRGYLFPDPPHHVFLGIPYARAPLLHHRFKAPEPTVPWDGIFEAIHRIKCPQVDEIGVENCLVVNVFAPEQQRGIKSLPVIVHVHDGDFQRGWGSFRAPSRLLKENFVIVTFNYRLGVLGFLCLGSFEAPGNAGLKDQVAALYWVQRNIKHFGGNPNDVTIYGTGSGAVAVELLLLSGSTTGLFQRMILESGSAIAPSSVTYTPFSTAVKVAALLGYKGETKANKLADFYQQLPIRSLKNVTEMFLPCIERDQSNTNSLLDVDPLDILKDAHFFHVPIIMAFSNAFEVKIISDNIKRFTFVPTNFKELLPSNLEFESEDLKTKLAKLVKEFYFGDNVVGDNLIPNYVDYVNDIFIEYPVVKSSILHSRATQPVYLLKFTYKGSMSSLKSDEISGAGHGDLYMYLFSNEQLNNEEQVISDRLIQLISNFIKVGDPTPLTTTLIPVIWEPVPYTIDFEGKITVVPYLMFDKTVANQLLSGQQLIFWDHIYTKFYKKHENS</sequence>
<accession>A0A194PGI6</accession>
<feature type="compositionally biased region" description="Polar residues" evidence="2">
    <location>
        <begin position="28"/>
        <end position="43"/>
    </location>
</feature>
<keyword evidence="3" id="KW-0732">Signal</keyword>
<proteinExistence type="predicted"/>
<feature type="domain" description="Carboxylesterase type B" evidence="4">
    <location>
        <begin position="584"/>
        <end position="1039"/>
    </location>
</feature>
<keyword evidence="6" id="KW-1185">Reference proteome</keyword>
<feature type="signal peptide" evidence="3">
    <location>
        <begin position="1"/>
        <end position="18"/>
    </location>
</feature>
<gene>
    <name evidence="5" type="ORF">RR46_13364</name>
</gene>
<protein>
    <submittedName>
        <fullName evidence="5">Esterase FE4</fullName>
    </submittedName>
</protein>
<dbReference type="Proteomes" id="UP000053268">
    <property type="component" value="Unassembled WGS sequence"/>
</dbReference>
<dbReference type="PANTHER" id="PTHR11559">
    <property type="entry name" value="CARBOXYLESTERASE"/>
    <property type="match status" value="1"/>
</dbReference>
<dbReference type="Gene3D" id="3.40.50.1820">
    <property type="entry name" value="alpha/beta hydrolase"/>
    <property type="match status" value="2"/>
</dbReference>
<evidence type="ECO:0000256" key="1">
    <source>
        <dbReference type="ARBA" id="ARBA00023180"/>
    </source>
</evidence>
<keyword evidence="1" id="KW-0325">Glycoprotein</keyword>
<dbReference type="InterPro" id="IPR002018">
    <property type="entry name" value="CarbesteraseB"/>
</dbReference>